<dbReference type="RefSeq" id="WP_075977784.1">
    <property type="nucleotide sequence ID" value="NZ_MKQR01000026.1"/>
</dbReference>
<dbReference type="STRING" id="1193682.BJP25_28225"/>
<gene>
    <name evidence="5" type="ORF">BJP25_28225</name>
</gene>
<evidence type="ECO:0000313" key="6">
    <source>
        <dbReference type="Proteomes" id="UP000186040"/>
    </source>
</evidence>
<dbReference type="PANTHER" id="PTHR46648:SF1">
    <property type="entry name" value="ADENOSINE 5'-MONOPHOSPHORAMIDASE HNT1"/>
    <property type="match status" value="1"/>
</dbReference>
<dbReference type="Pfam" id="PF01230">
    <property type="entry name" value="HIT"/>
    <property type="match status" value="1"/>
</dbReference>
<feature type="active site" description="Tele-AMP-histidine intermediate" evidence="1">
    <location>
        <position position="113"/>
    </location>
</feature>
<keyword evidence="6" id="KW-1185">Reference proteome</keyword>
<dbReference type="GO" id="GO:0009117">
    <property type="term" value="P:nucleotide metabolic process"/>
    <property type="evidence" value="ECO:0007669"/>
    <property type="project" value="TreeGrafter"/>
</dbReference>
<accession>A0A1Q9LGJ2</accession>
<dbReference type="AlphaFoldDB" id="A0A1Q9LGJ2"/>
<reference evidence="5 6" key="1">
    <citation type="submission" date="2016-10" db="EMBL/GenBank/DDBJ databases">
        <title>The Draft Genome Sequence of Actinokineospora bangkokensis 44EHWT reveals the biosynthetic pathway of antifungal compounds Thailandins with unusual extender unit butylmalonyl-CoA.</title>
        <authorList>
            <person name="Greule A."/>
            <person name="Intra B."/>
            <person name="Flemming S."/>
            <person name="Rommel M.G."/>
            <person name="Panbangred W."/>
            <person name="Bechthold A."/>
        </authorList>
    </citation>
    <scope>NUCLEOTIDE SEQUENCE [LARGE SCALE GENOMIC DNA]</scope>
    <source>
        <strain evidence="5 6">44EHW</strain>
    </source>
</reference>
<protein>
    <submittedName>
        <fullName evidence="5">Diadenosine tetraphosphate hydrolase</fullName>
    </submittedName>
</protein>
<evidence type="ECO:0000256" key="2">
    <source>
        <dbReference type="PIRSR" id="PIRSR601310-3"/>
    </source>
</evidence>
<feature type="short sequence motif" description="Histidine triad motif" evidence="2 3">
    <location>
        <begin position="111"/>
        <end position="115"/>
    </location>
</feature>
<organism evidence="5 6">
    <name type="scientific">Actinokineospora bangkokensis</name>
    <dbReference type="NCBI Taxonomy" id="1193682"/>
    <lineage>
        <taxon>Bacteria</taxon>
        <taxon>Bacillati</taxon>
        <taxon>Actinomycetota</taxon>
        <taxon>Actinomycetes</taxon>
        <taxon>Pseudonocardiales</taxon>
        <taxon>Pseudonocardiaceae</taxon>
        <taxon>Actinokineospora</taxon>
    </lineage>
</organism>
<proteinExistence type="predicted"/>
<dbReference type="Proteomes" id="UP000186040">
    <property type="component" value="Unassembled WGS sequence"/>
</dbReference>
<dbReference type="Gene3D" id="3.30.428.10">
    <property type="entry name" value="HIT-like"/>
    <property type="match status" value="1"/>
</dbReference>
<comment type="caution">
    <text evidence="5">The sequence shown here is derived from an EMBL/GenBank/DDBJ whole genome shotgun (WGS) entry which is preliminary data.</text>
</comment>
<evidence type="ECO:0000256" key="1">
    <source>
        <dbReference type="PIRSR" id="PIRSR601310-1"/>
    </source>
</evidence>
<dbReference type="PANTHER" id="PTHR46648">
    <property type="entry name" value="HIT FAMILY PROTEIN 1"/>
    <property type="match status" value="1"/>
</dbReference>
<evidence type="ECO:0000259" key="4">
    <source>
        <dbReference type="PROSITE" id="PS51084"/>
    </source>
</evidence>
<dbReference type="SUPFAM" id="SSF54197">
    <property type="entry name" value="HIT-like"/>
    <property type="match status" value="1"/>
</dbReference>
<keyword evidence="5" id="KW-0378">Hydrolase</keyword>
<dbReference type="InterPro" id="IPR001310">
    <property type="entry name" value="Histidine_triad_HIT"/>
</dbReference>
<dbReference type="PROSITE" id="PS51084">
    <property type="entry name" value="HIT_2"/>
    <property type="match status" value="1"/>
</dbReference>
<feature type="domain" description="HIT" evidence="4">
    <location>
        <begin position="47"/>
        <end position="126"/>
    </location>
</feature>
<sequence length="152" mass="17011">MHNHAPADYECPFCYLVSGGATPLDGQQDVVLRTPTTTAFIAGSWWPNNRGHVIVIPNDHHENLYDLPRHLGHDLHDTVQQIATAIRATYGCEGTSTRQHNEPAGDQEVWHVHTHVFPRYPGDDLHTLPRLPGIAPPEQRLPYAAKLRAHLS</sequence>
<evidence type="ECO:0000256" key="3">
    <source>
        <dbReference type="PROSITE-ProRule" id="PRU00464"/>
    </source>
</evidence>
<dbReference type="InterPro" id="IPR011146">
    <property type="entry name" value="HIT-like"/>
</dbReference>
<dbReference type="EMBL" id="MKQR01000026">
    <property type="protein sequence ID" value="OLR91125.1"/>
    <property type="molecule type" value="Genomic_DNA"/>
</dbReference>
<dbReference type="InterPro" id="IPR036265">
    <property type="entry name" value="HIT-like_sf"/>
</dbReference>
<name>A0A1Q9LGJ2_9PSEU</name>
<dbReference type="GO" id="GO:0016787">
    <property type="term" value="F:hydrolase activity"/>
    <property type="evidence" value="ECO:0007669"/>
    <property type="project" value="UniProtKB-KW"/>
</dbReference>
<dbReference type="OrthoDB" id="9784774at2"/>
<evidence type="ECO:0000313" key="5">
    <source>
        <dbReference type="EMBL" id="OLR91125.1"/>
    </source>
</evidence>